<evidence type="ECO:0000313" key="3">
    <source>
        <dbReference type="WBParaSite" id="SVE_0772700.1"/>
    </source>
</evidence>
<sequence length="253" mass="29636">MELKDGMTKVQQNFINKAKKDDKIEEVSKSISQMIVPFTVSKYAISDPSIIKKVKTKDYGKSWYGRVKFFRKHQLSEKHKYFSFDSKTLELMSSFNLIIGGILIFLFMLLSFFFPYYITFNLFSFGVIIFIIGLITLMILLANYEYRSLIIFCGSILFMDGIGLFTIIIITITYAEDYLMNYLNILVIWHFAFVFLLLQLYSITYFTITKIPMKTLTDNLLKEEERIKELSESSKNWSTNDGVSKNIFPSYRV</sequence>
<name>A0A0K0FFT1_STRVS</name>
<protein>
    <submittedName>
        <fullName evidence="3">Uncharacterized protein</fullName>
    </submittedName>
</protein>
<feature type="transmembrane region" description="Helical" evidence="1">
    <location>
        <begin position="187"/>
        <end position="208"/>
    </location>
</feature>
<dbReference type="Proteomes" id="UP000035680">
    <property type="component" value="Unassembled WGS sequence"/>
</dbReference>
<feature type="transmembrane region" description="Helical" evidence="1">
    <location>
        <begin position="149"/>
        <end position="175"/>
    </location>
</feature>
<dbReference type="AlphaFoldDB" id="A0A0K0FFT1"/>
<keyword evidence="2" id="KW-1185">Reference proteome</keyword>
<reference evidence="3" key="2">
    <citation type="submission" date="2015-08" db="UniProtKB">
        <authorList>
            <consortium name="WormBaseParasite"/>
        </authorList>
    </citation>
    <scope>IDENTIFICATION</scope>
</reference>
<accession>A0A0K0FFT1</accession>
<feature type="transmembrane region" description="Helical" evidence="1">
    <location>
        <begin position="95"/>
        <end position="116"/>
    </location>
</feature>
<evidence type="ECO:0000313" key="2">
    <source>
        <dbReference type="Proteomes" id="UP000035680"/>
    </source>
</evidence>
<dbReference type="WBParaSite" id="SVE_0772700.1">
    <property type="protein sequence ID" value="SVE_0772700.1"/>
    <property type="gene ID" value="SVE_0772700"/>
</dbReference>
<keyword evidence="1" id="KW-1133">Transmembrane helix</keyword>
<reference evidence="2" key="1">
    <citation type="submission" date="2014-07" db="EMBL/GenBank/DDBJ databases">
        <authorList>
            <person name="Martin A.A"/>
            <person name="De Silva N."/>
        </authorList>
    </citation>
    <scope>NUCLEOTIDE SEQUENCE</scope>
</reference>
<keyword evidence="1" id="KW-0812">Transmembrane</keyword>
<feature type="transmembrane region" description="Helical" evidence="1">
    <location>
        <begin position="122"/>
        <end position="142"/>
    </location>
</feature>
<proteinExistence type="predicted"/>
<evidence type="ECO:0000256" key="1">
    <source>
        <dbReference type="SAM" id="Phobius"/>
    </source>
</evidence>
<organism evidence="2 3">
    <name type="scientific">Strongyloides venezuelensis</name>
    <name type="common">Threadworm</name>
    <dbReference type="NCBI Taxonomy" id="75913"/>
    <lineage>
        <taxon>Eukaryota</taxon>
        <taxon>Metazoa</taxon>
        <taxon>Ecdysozoa</taxon>
        <taxon>Nematoda</taxon>
        <taxon>Chromadorea</taxon>
        <taxon>Rhabditida</taxon>
        <taxon>Tylenchina</taxon>
        <taxon>Panagrolaimomorpha</taxon>
        <taxon>Strongyloidoidea</taxon>
        <taxon>Strongyloididae</taxon>
        <taxon>Strongyloides</taxon>
    </lineage>
</organism>
<keyword evidence="1" id="KW-0472">Membrane</keyword>